<dbReference type="Proteomes" id="UP000693946">
    <property type="component" value="Linkage Group LG14"/>
</dbReference>
<evidence type="ECO:0000256" key="2">
    <source>
        <dbReference type="SAM" id="Phobius"/>
    </source>
</evidence>
<dbReference type="AlphaFoldDB" id="A0AAV6SAS7"/>
<evidence type="ECO:0000313" key="3">
    <source>
        <dbReference type="EMBL" id="KAG7514506.1"/>
    </source>
</evidence>
<keyword evidence="2" id="KW-0472">Membrane</keyword>
<keyword evidence="4" id="KW-1185">Reference proteome</keyword>
<feature type="transmembrane region" description="Helical" evidence="2">
    <location>
        <begin position="25"/>
        <end position="48"/>
    </location>
</feature>
<protein>
    <submittedName>
        <fullName evidence="3">Uncharacterized protein</fullName>
    </submittedName>
</protein>
<organism evidence="3 4">
    <name type="scientific">Solea senegalensis</name>
    <name type="common">Senegalese sole</name>
    <dbReference type="NCBI Taxonomy" id="28829"/>
    <lineage>
        <taxon>Eukaryota</taxon>
        <taxon>Metazoa</taxon>
        <taxon>Chordata</taxon>
        <taxon>Craniata</taxon>
        <taxon>Vertebrata</taxon>
        <taxon>Euteleostomi</taxon>
        <taxon>Actinopterygii</taxon>
        <taxon>Neopterygii</taxon>
        <taxon>Teleostei</taxon>
        <taxon>Neoteleostei</taxon>
        <taxon>Acanthomorphata</taxon>
        <taxon>Carangaria</taxon>
        <taxon>Pleuronectiformes</taxon>
        <taxon>Pleuronectoidei</taxon>
        <taxon>Soleidae</taxon>
        <taxon>Solea</taxon>
    </lineage>
</organism>
<evidence type="ECO:0000313" key="4">
    <source>
        <dbReference type="Proteomes" id="UP000693946"/>
    </source>
</evidence>
<reference evidence="3 4" key="1">
    <citation type="journal article" date="2021" name="Sci. Rep.">
        <title>Chromosome anchoring in Senegalese sole (Solea senegalensis) reveals sex-associated markers and genome rearrangements in flatfish.</title>
        <authorList>
            <person name="Guerrero-Cozar I."/>
            <person name="Gomez-Garrido J."/>
            <person name="Berbel C."/>
            <person name="Martinez-Blanch J.F."/>
            <person name="Alioto T."/>
            <person name="Claros M.G."/>
            <person name="Gagnaire P.A."/>
            <person name="Manchado M."/>
        </authorList>
    </citation>
    <scope>NUCLEOTIDE SEQUENCE [LARGE SCALE GENOMIC DNA]</scope>
    <source>
        <strain evidence="3">Sse05_10M</strain>
    </source>
</reference>
<sequence>MTASTSAGESQHGIRVNSQPADPTVGVVIEVVVIIALFIAIVVNMMCWSCVRKRIKQKCLSWGPAWLDVILPELENSNAIRLLQQNSSEPCVASTDSDPLLSPVSLISLEGREDVYPVIHVETSQTGPGQTTAQAPSLETDVGTVLVDSQLQDISYKPQISVLASQEETGKETEDESNSVAADREEDTTSSVFEGLLGGLLSSVEVDCSVSHLQALSSVGDPLWPKAPETSGAPHRYFQAGTRGAECEVEVNCASVELQQGDIMTPDIADTCPSTCTVATLLTNGYFPQLAAVSCTSFNATQN</sequence>
<proteinExistence type="predicted"/>
<dbReference type="EMBL" id="JAGKHQ010000006">
    <property type="protein sequence ID" value="KAG7514506.1"/>
    <property type="molecule type" value="Genomic_DNA"/>
</dbReference>
<feature type="region of interest" description="Disordered" evidence="1">
    <location>
        <begin position="163"/>
        <end position="188"/>
    </location>
</feature>
<evidence type="ECO:0000256" key="1">
    <source>
        <dbReference type="SAM" id="MobiDB-lite"/>
    </source>
</evidence>
<name>A0AAV6SAS7_SOLSE</name>
<keyword evidence="2" id="KW-0812">Transmembrane</keyword>
<accession>A0AAV6SAS7</accession>
<comment type="caution">
    <text evidence="3">The sequence shown here is derived from an EMBL/GenBank/DDBJ whole genome shotgun (WGS) entry which is preliminary data.</text>
</comment>
<keyword evidence="2" id="KW-1133">Transmembrane helix</keyword>
<gene>
    <name evidence="3" type="ORF">JOB18_035770</name>
</gene>